<dbReference type="InterPro" id="IPR036047">
    <property type="entry name" value="F-box-like_dom_sf"/>
</dbReference>
<dbReference type="PROSITE" id="PS50181">
    <property type="entry name" value="FBOX"/>
    <property type="match status" value="1"/>
</dbReference>
<evidence type="ECO:0000313" key="2">
    <source>
        <dbReference type="EMBL" id="EUC27068.1"/>
    </source>
</evidence>
<protein>
    <recommendedName>
        <fullName evidence="1">F-box domain-containing protein</fullName>
    </recommendedName>
</protein>
<dbReference type="GeneID" id="19150333"/>
<gene>
    <name evidence="2" type="ORF">COCCADRAFT_61867</name>
</gene>
<dbReference type="HOGENOM" id="CLU_027349_1_0_1"/>
<dbReference type="eggNOG" id="ENOG502SPF4">
    <property type="taxonomic scope" value="Eukaryota"/>
</dbReference>
<reference evidence="2 3" key="1">
    <citation type="journal article" date="2013" name="PLoS Genet.">
        <title>Comparative genome structure, secondary metabolite, and effector coding capacity across Cochliobolus pathogens.</title>
        <authorList>
            <person name="Condon B.J."/>
            <person name="Leng Y."/>
            <person name="Wu D."/>
            <person name="Bushley K.E."/>
            <person name="Ohm R.A."/>
            <person name="Otillar R."/>
            <person name="Martin J."/>
            <person name="Schackwitz W."/>
            <person name="Grimwood J."/>
            <person name="MohdZainudin N."/>
            <person name="Xue C."/>
            <person name="Wang R."/>
            <person name="Manning V.A."/>
            <person name="Dhillon B."/>
            <person name="Tu Z.J."/>
            <person name="Steffenson B.J."/>
            <person name="Salamov A."/>
            <person name="Sun H."/>
            <person name="Lowry S."/>
            <person name="LaButti K."/>
            <person name="Han J."/>
            <person name="Copeland A."/>
            <person name="Lindquist E."/>
            <person name="Barry K."/>
            <person name="Schmutz J."/>
            <person name="Baker S.E."/>
            <person name="Ciuffetti L.M."/>
            <person name="Grigoriev I.V."/>
            <person name="Zhong S."/>
            <person name="Turgeon B.G."/>
        </authorList>
    </citation>
    <scope>NUCLEOTIDE SEQUENCE [LARGE SCALE GENOMIC DNA]</scope>
    <source>
        <strain evidence="2 3">26-R-13</strain>
    </source>
</reference>
<keyword evidence="3" id="KW-1185">Reference proteome</keyword>
<dbReference type="SUPFAM" id="SSF81383">
    <property type="entry name" value="F-box domain"/>
    <property type="match status" value="1"/>
</dbReference>
<dbReference type="RefSeq" id="XP_007718624.1">
    <property type="nucleotide sequence ID" value="XM_007720434.1"/>
</dbReference>
<dbReference type="KEGG" id="bze:COCCADRAFT_61867"/>
<accession>W6XNH6</accession>
<feature type="non-terminal residue" evidence="2">
    <location>
        <position position="588"/>
    </location>
</feature>
<evidence type="ECO:0000313" key="3">
    <source>
        <dbReference type="Proteomes" id="UP000053841"/>
    </source>
</evidence>
<sequence>LMMPSFSGTKDDFGKEIMEPFPLLFDRINEGQPFSSNFLISRLPIELVWHVIKLIDNEDLGRLALVNRDCRQLARSRQFATIRLDYSDKSMGILSVLVNECKQRSEYHGKTREPSIGACIRKIIVAADPRWITSRHEIELSDEFYALESDIRNKRMDQACEAFFGDYITNISLVLSNTITLPHLERLVWADRAPLDRALLKAIVSSNLRHLVLDRVSIGEEILSDYLANNCKWRLESLYLDLLSGYRQNIPTTPLVCSLLCLASPALKTLAWISSDIGPGPSVQLPESFNEYPSFRRLQDLHIDSLTKYDPAWLNVLVQPGASSPICSLAIDISKNEVVADFFRQCGYLPNLQTFVWLCCGFEMRNPYLDFLQANPHIRKLRIDGAASNFLEKKVFPLLLSRFECLSSLSVRWPEDENHIPPSALKQISGLRTLEQLCLSSGCQAGWRHSWLIDHSAIQDCVQKLPKLRKLAFSRDTYTGQNSIAQIQEDPQRYYVDKTLRKLDTILARPYFQEGNIEQKLDRAWEMQHSNDMIQLAAKYATKLPELEWIYLGQRPIRIVHNSHGTGKCVLLSTARDDCWTYLRKLFG</sequence>
<feature type="non-terminal residue" evidence="2">
    <location>
        <position position="1"/>
    </location>
</feature>
<dbReference type="Pfam" id="PF00646">
    <property type="entry name" value="F-box"/>
    <property type="match status" value="1"/>
</dbReference>
<proteinExistence type="predicted"/>
<evidence type="ECO:0000259" key="1">
    <source>
        <dbReference type="PROSITE" id="PS50181"/>
    </source>
</evidence>
<feature type="domain" description="F-box" evidence="1">
    <location>
        <begin position="37"/>
        <end position="82"/>
    </location>
</feature>
<dbReference type="EMBL" id="KI965015">
    <property type="protein sequence ID" value="EUC27068.1"/>
    <property type="molecule type" value="Genomic_DNA"/>
</dbReference>
<name>W6XNH6_COCC2</name>
<dbReference type="CDD" id="cd09917">
    <property type="entry name" value="F-box_SF"/>
    <property type="match status" value="1"/>
</dbReference>
<dbReference type="Gene3D" id="3.80.10.10">
    <property type="entry name" value="Ribonuclease Inhibitor"/>
    <property type="match status" value="1"/>
</dbReference>
<organism evidence="2 3">
    <name type="scientific">Cochliobolus carbonum (strain 26-R-13)</name>
    <name type="common">Maize leaf spot fungus</name>
    <name type="synonym">Bipolaris zeicola</name>
    <dbReference type="NCBI Taxonomy" id="930089"/>
    <lineage>
        <taxon>Eukaryota</taxon>
        <taxon>Fungi</taxon>
        <taxon>Dikarya</taxon>
        <taxon>Ascomycota</taxon>
        <taxon>Pezizomycotina</taxon>
        <taxon>Dothideomycetes</taxon>
        <taxon>Pleosporomycetidae</taxon>
        <taxon>Pleosporales</taxon>
        <taxon>Pleosporineae</taxon>
        <taxon>Pleosporaceae</taxon>
        <taxon>Bipolaris</taxon>
    </lineage>
</organism>
<dbReference type="OrthoDB" id="3257981at2759"/>
<dbReference type="Proteomes" id="UP000053841">
    <property type="component" value="Unassembled WGS sequence"/>
</dbReference>
<dbReference type="InterPro" id="IPR032675">
    <property type="entry name" value="LRR_dom_sf"/>
</dbReference>
<dbReference type="SUPFAM" id="SSF52047">
    <property type="entry name" value="RNI-like"/>
    <property type="match status" value="1"/>
</dbReference>
<dbReference type="InterPro" id="IPR001810">
    <property type="entry name" value="F-box_dom"/>
</dbReference>
<dbReference type="AlphaFoldDB" id="W6XNH6"/>